<dbReference type="Proteomes" id="UP000078559">
    <property type="component" value="Chromosome 1"/>
</dbReference>
<organism evidence="1 2">
    <name type="scientific">Cytospora mali</name>
    <name type="common">Apple Valsa canker fungus</name>
    <name type="synonym">Valsa mali</name>
    <dbReference type="NCBI Taxonomy" id="578113"/>
    <lineage>
        <taxon>Eukaryota</taxon>
        <taxon>Fungi</taxon>
        <taxon>Dikarya</taxon>
        <taxon>Ascomycota</taxon>
        <taxon>Pezizomycotina</taxon>
        <taxon>Sordariomycetes</taxon>
        <taxon>Sordariomycetidae</taxon>
        <taxon>Diaporthales</taxon>
        <taxon>Cytosporaceae</taxon>
        <taxon>Cytospora</taxon>
    </lineage>
</organism>
<reference evidence="1" key="1">
    <citation type="submission" date="2014-12" db="EMBL/GenBank/DDBJ databases">
        <title>Genome Sequence of Valsa Canker Pathogens Uncovers a Specific Adaption of Colonization on Woody Bark.</title>
        <authorList>
            <person name="Yin Z."/>
            <person name="Liu H."/>
            <person name="Gao X."/>
            <person name="Li Z."/>
            <person name="Song N."/>
            <person name="Ke X."/>
            <person name="Dai Q."/>
            <person name="Wu Y."/>
            <person name="Sun Y."/>
            <person name="Xu J.-R."/>
            <person name="Kang Z.K."/>
            <person name="Wang L."/>
            <person name="Huang L."/>
        </authorList>
    </citation>
    <scope>NUCLEOTIDE SEQUENCE [LARGE SCALE GENOMIC DNA]</scope>
    <source>
        <strain evidence="1">03-8</strain>
    </source>
</reference>
<name>A0A194VN26_CYTMA</name>
<sequence length="133" mass="15204">MLQVAGELLQITTPVWTVTLPITPYRYQSDLALHGIFGNLFRRRNEMVRSGIRDEVNPKIPYLSFVNLHALLRKSSNDESRLDTMTEGRGANLRTLDTTLSLASIRSRRYETTCRHIVAYHHVSFDIAVIAFS</sequence>
<accession>A0A194VN26</accession>
<dbReference type="AlphaFoldDB" id="A0A194VN26"/>
<evidence type="ECO:0000313" key="2">
    <source>
        <dbReference type="Proteomes" id="UP000078559"/>
    </source>
</evidence>
<keyword evidence="2" id="KW-1185">Reference proteome</keyword>
<evidence type="ECO:0000313" key="1">
    <source>
        <dbReference type="EMBL" id="KUI65392.1"/>
    </source>
</evidence>
<dbReference type="EMBL" id="CM003098">
    <property type="protein sequence ID" value="KUI65392.1"/>
    <property type="molecule type" value="Genomic_DNA"/>
</dbReference>
<gene>
    <name evidence="1" type="ORF">VM1G_00262</name>
</gene>
<protein>
    <submittedName>
        <fullName evidence="1">Uncharacterized protein</fullName>
    </submittedName>
</protein>
<proteinExistence type="predicted"/>